<gene>
    <name evidence="3" type="primary">LOC107963147</name>
</gene>
<reference evidence="3" key="2">
    <citation type="submission" date="2025-08" db="UniProtKB">
        <authorList>
            <consortium name="RefSeq"/>
        </authorList>
    </citation>
    <scope>IDENTIFICATION</scope>
</reference>
<organism evidence="2 3">
    <name type="scientific">Gossypium hirsutum</name>
    <name type="common">Upland cotton</name>
    <name type="synonym">Gossypium mexicanum</name>
    <dbReference type="NCBI Taxonomy" id="3635"/>
    <lineage>
        <taxon>Eukaryota</taxon>
        <taxon>Viridiplantae</taxon>
        <taxon>Streptophyta</taxon>
        <taxon>Embryophyta</taxon>
        <taxon>Tracheophyta</taxon>
        <taxon>Spermatophyta</taxon>
        <taxon>Magnoliopsida</taxon>
        <taxon>eudicotyledons</taxon>
        <taxon>Gunneridae</taxon>
        <taxon>Pentapetalae</taxon>
        <taxon>rosids</taxon>
        <taxon>malvids</taxon>
        <taxon>Malvales</taxon>
        <taxon>Malvaceae</taxon>
        <taxon>Malvoideae</taxon>
        <taxon>Gossypium</taxon>
    </lineage>
</organism>
<feature type="compositionally biased region" description="Basic and acidic residues" evidence="1">
    <location>
        <begin position="72"/>
        <end position="83"/>
    </location>
</feature>
<dbReference type="PaxDb" id="3635-A0A1U8PVN3"/>
<feature type="compositionally biased region" description="Basic and acidic residues" evidence="1">
    <location>
        <begin position="30"/>
        <end position="41"/>
    </location>
</feature>
<evidence type="ECO:0000313" key="2">
    <source>
        <dbReference type="Proteomes" id="UP000818029"/>
    </source>
</evidence>
<sequence>MDPDKTMADDVESNAPALAEGAVHLIIDLPQKEENRAETRDARKRHTSKSFPSQSKKSRDVYSRFHASAGHSYRDRQKQDSDFKSQTTSVASVGNARSSKPECHHYGRNHLGKCRMNDGTCFRCGSQNNFIKDCPEMNDKEKFQSTRPSGTNSKGRPQKNVRVGAGSKNVTRGTTVRSEARALARTYAICAREDASSPDVITGTFSL</sequence>
<proteinExistence type="predicted"/>
<dbReference type="OrthoDB" id="1103803at2759"/>
<accession>A0A1U8PVN3</accession>
<name>A0A1U8PVN3_GOSHI</name>
<dbReference type="Proteomes" id="UP000818029">
    <property type="component" value="Chromosome A06"/>
</dbReference>
<dbReference type="KEGG" id="ghi:107963147"/>
<feature type="region of interest" description="Disordered" evidence="1">
    <location>
        <begin position="140"/>
        <end position="164"/>
    </location>
</feature>
<reference evidence="2" key="1">
    <citation type="journal article" date="2020" name="Nat. Genet.">
        <title>Genomic diversifications of five Gossypium allopolyploid species and their impact on cotton improvement.</title>
        <authorList>
            <person name="Chen Z.J."/>
            <person name="Sreedasyam A."/>
            <person name="Ando A."/>
            <person name="Song Q."/>
            <person name="De Santiago L.M."/>
            <person name="Hulse-Kemp A.M."/>
            <person name="Ding M."/>
            <person name="Ye W."/>
            <person name="Kirkbride R.C."/>
            <person name="Jenkins J."/>
            <person name="Plott C."/>
            <person name="Lovell J."/>
            <person name="Lin Y.M."/>
            <person name="Vaughn R."/>
            <person name="Liu B."/>
            <person name="Simpson S."/>
            <person name="Scheffler B.E."/>
            <person name="Wen L."/>
            <person name="Saski C.A."/>
            <person name="Grover C.E."/>
            <person name="Hu G."/>
            <person name="Conover J.L."/>
            <person name="Carlson J.W."/>
            <person name="Shu S."/>
            <person name="Boston L.B."/>
            <person name="Williams M."/>
            <person name="Peterson D.G."/>
            <person name="McGee K."/>
            <person name="Jones D.C."/>
            <person name="Wendel J.F."/>
            <person name="Stelly D.M."/>
            <person name="Grimwood J."/>
            <person name="Schmutz J."/>
        </authorList>
    </citation>
    <scope>NUCLEOTIDE SEQUENCE [LARGE SCALE GENOMIC DNA]</scope>
    <source>
        <strain evidence="2">cv. TM-1</strain>
    </source>
</reference>
<dbReference type="Gene3D" id="4.10.60.10">
    <property type="entry name" value="Zinc finger, CCHC-type"/>
    <property type="match status" value="1"/>
</dbReference>
<feature type="compositionally biased region" description="Polar residues" evidence="1">
    <location>
        <begin position="145"/>
        <end position="155"/>
    </location>
</feature>
<evidence type="ECO:0000256" key="1">
    <source>
        <dbReference type="SAM" id="MobiDB-lite"/>
    </source>
</evidence>
<keyword evidence="2" id="KW-1185">Reference proteome</keyword>
<dbReference type="RefSeq" id="XP_016755217.1">
    <property type="nucleotide sequence ID" value="XM_016899728.1"/>
</dbReference>
<dbReference type="AlphaFoldDB" id="A0A1U8PVN3"/>
<feature type="compositionally biased region" description="Polar residues" evidence="1">
    <location>
        <begin position="84"/>
        <end position="98"/>
    </location>
</feature>
<feature type="region of interest" description="Disordered" evidence="1">
    <location>
        <begin position="26"/>
        <end position="104"/>
    </location>
</feature>
<evidence type="ECO:0000313" key="3">
    <source>
        <dbReference type="RefSeq" id="XP_016755217.1"/>
    </source>
</evidence>
<dbReference type="GeneID" id="107963147"/>
<protein>
    <submittedName>
        <fullName evidence="3">Uncharacterized protein</fullName>
    </submittedName>
</protein>